<name>E6SCK8_INTC7</name>
<dbReference type="AlphaFoldDB" id="E6SCK8"/>
<evidence type="ECO:0008006" key="4">
    <source>
        <dbReference type="Google" id="ProtNLM"/>
    </source>
</evidence>
<reference evidence="2 3" key="1">
    <citation type="journal article" date="2010" name="Stand. Genomic Sci.">
        <title>Complete genome sequence of Intrasporangium calvum type strain (7 KIP).</title>
        <authorList>
            <person name="Del Rio T.G."/>
            <person name="Chertkov O."/>
            <person name="Yasawong M."/>
            <person name="Lucas S."/>
            <person name="Deshpande S."/>
            <person name="Cheng J.F."/>
            <person name="Detter C."/>
            <person name="Tapia R."/>
            <person name="Han C."/>
            <person name="Goodwin L."/>
            <person name="Pitluck S."/>
            <person name="Liolios K."/>
            <person name="Ivanova N."/>
            <person name="Mavromatis K."/>
            <person name="Pati A."/>
            <person name="Chen A."/>
            <person name="Palaniappan K."/>
            <person name="Land M."/>
            <person name="Hauser L."/>
            <person name="Chang Y.J."/>
            <person name="Jeffries C.D."/>
            <person name="Rohde M."/>
            <person name="Pukall R."/>
            <person name="Sikorski J."/>
            <person name="Goker M."/>
            <person name="Woyke T."/>
            <person name="Bristow J."/>
            <person name="Eisen J.A."/>
            <person name="Markowitz V."/>
            <person name="Hugenholtz P."/>
            <person name="Kyrpides N.C."/>
            <person name="Klenk H.P."/>
            <person name="Lapidus A."/>
        </authorList>
    </citation>
    <scope>NUCLEOTIDE SEQUENCE [LARGE SCALE GENOMIC DNA]</scope>
    <source>
        <strain evidence="3">ATCC 23552 / DSM 43043 / JCM 3097 / NBRC 12989 / 7 KIP</strain>
    </source>
</reference>
<evidence type="ECO:0000313" key="2">
    <source>
        <dbReference type="EMBL" id="ADU49612.1"/>
    </source>
</evidence>
<feature type="region of interest" description="Disordered" evidence="1">
    <location>
        <begin position="244"/>
        <end position="269"/>
    </location>
</feature>
<dbReference type="RefSeq" id="WP_013493924.1">
    <property type="nucleotide sequence ID" value="NC_014830.1"/>
</dbReference>
<dbReference type="eggNOG" id="ENOG50323Y9">
    <property type="taxonomic scope" value="Bacteria"/>
</dbReference>
<dbReference type="OrthoDB" id="4865283at2"/>
<accession>E6SCK8</accession>
<dbReference type="EMBL" id="CP002343">
    <property type="protein sequence ID" value="ADU49612.1"/>
    <property type="molecule type" value="Genomic_DNA"/>
</dbReference>
<evidence type="ECO:0000313" key="3">
    <source>
        <dbReference type="Proteomes" id="UP000008914"/>
    </source>
</evidence>
<evidence type="ECO:0000256" key="1">
    <source>
        <dbReference type="SAM" id="MobiDB-lite"/>
    </source>
</evidence>
<dbReference type="KEGG" id="ica:Intca_3126"/>
<protein>
    <recommendedName>
        <fullName evidence="4">Helix-turn-helix domain-containing protein</fullName>
    </recommendedName>
</protein>
<sequence>MTARATGRRSAQAYAYPTATTVADLLARAQHVTEELKRCTDPVSLNQWEALDQALYRLLVELAGARSVGPGPVDRAAVPLYDIVKRYPTPLAPATPIVTEFTACEAARFTGTSRRTIGARILRGALPARRTSDGWLIPRQSLDLRDVPPGDAGDPHPLVKLAVTFGALTDVLHGHQEDPDKPFLTTGAVNRLAHELLDVSVAATRHAIGLMALRDIERPLAIARHAESAVERLAPHAVGQSVPYAAVPPPARNHPGRPRPEARGTSAGAEVVGRLDHALADWVRASKAEAAAVVPSTDVIRNITSQGIHLYAAIDALLAAEAADRLSLRDASGAAVAREELREAAQALQRSGTSWSTTTTGMRPRRDYIDAAQRLHDVLEDVIQVAPRLDRALASATRHRLLDSLTATSHDLTALLHENAPAARRLIDAGALLAPARALQSADDRLHAKAKGRFVPVRYSDQPGLLEAAVVAETAAKRAARALLEWQAPSPSPNHARVAGPEL</sequence>
<dbReference type="Proteomes" id="UP000008914">
    <property type="component" value="Chromosome"/>
</dbReference>
<dbReference type="HOGENOM" id="CLU_541609_0_0_11"/>
<keyword evidence="3" id="KW-1185">Reference proteome</keyword>
<organism evidence="2 3">
    <name type="scientific">Intrasporangium calvum (strain ATCC 23552 / DSM 43043 / JCM 3097 / NBRC 12989 / NCIMB 10167 / NRRL B-3866 / 7 KIP)</name>
    <dbReference type="NCBI Taxonomy" id="710696"/>
    <lineage>
        <taxon>Bacteria</taxon>
        <taxon>Bacillati</taxon>
        <taxon>Actinomycetota</taxon>
        <taxon>Actinomycetes</taxon>
        <taxon>Micrococcales</taxon>
        <taxon>Intrasporangiaceae</taxon>
        <taxon>Intrasporangium</taxon>
    </lineage>
</organism>
<dbReference type="STRING" id="710696.Intca_3126"/>
<gene>
    <name evidence="2" type="ordered locus">Intca_3126</name>
</gene>
<proteinExistence type="predicted"/>